<feature type="transmembrane region" description="Helical" evidence="1">
    <location>
        <begin position="78"/>
        <end position="99"/>
    </location>
</feature>
<comment type="caution">
    <text evidence="2">The sequence shown here is derived from an EMBL/GenBank/DDBJ whole genome shotgun (WGS) entry which is preliminary data.</text>
</comment>
<feature type="transmembrane region" description="Helical" evidence="1">
    <location>
        <begin position="119"/>
        <end position="139"/>
    </location>
</feature>
<evidence type="ECO:0000313" key="3">
    <source>
        <dbReference type="Proteomes" id="UP001500339"/>
    </source>
</evidence>
<feature type="transmembrane region" description="Helical" evidence="1">
    <location>
        <begin position="183"/>
        <end position="204"/>
    </location>
</feature>
<gene>
    <name evidence="2" type="ORF">GCM10008905_30870</name>
</gene>
<accession>A0ABP3UEW5</accession>
<dbReference type="Pfam" id="PF13346">
    <property type="entry name" value="ABC2_membrane_5"/>
    <property type="match status" value="1"/>
</dbReference>
<dbReference type="Proteomes" id="UP001500339">
    <property type="component" value="Unassembled WGS sequence"/>
</dbReference>
<evidence type="ECO:0000256" key="1">
    <source>
        <dbReference type="SAM" id="Phobius"/>
    </source>
</evidence>
<feature type="transmembrane region" description="Helical" evidence="1">
    <location>
        <begin position="16"/>
        <end position="33"/>
    </location>
</feature>
<dbReference type="InterPro" id="IPR025699">
    <property type="entry name" value="ABC2_memb-like"/>
</dbReference>
<keyword evidence="1" id="KW-0472">Membrane</keyword>
<dbReference type="PANTHER" id="PTHR41309">
    <property type="entry name" value="MEMBRANE PROTEIN-RELATED"/>
    <property type="match status" value="1"/>
</dbReference>
<keyword evidence="1" id="KW-0812">Transmembrane</keyword>
<feature type="transmembrane region" description="Helical" evidence="1">
    <location>
        <begin position="151"/>
        <end position="171"/>
    </location>
</feature>
<reference evidence="3" key="1">
    <citation type="journal article" date="2019" name="Int. J. Syst. Evol. Microbiol.">
        <title>The Global Catalogue of Microorganisms (GCM) 10K type strain sequencing project: providing services to taxonomists for standard genome sequencing and annotation.</title>
        <authorList>
            <consortium name="The Broad Institute Genomics Platform"/>
            <consortium name="The Broad Institute Genome Sequencing Center for Infectious Disease"/>
            <person name="Wu L."/>
            <person name="Ma J."/>
        </authorList>
    </citation>
    <scope>NUCLEOTIDE SEQUENCE [LARGE SCALE GENOMIC DNA]</scope>
    <source>
        <strain evidence="3">JCM 1405</strain>
    </source>
</reference>
<dbReference type="EMBL" id="BAAACF010000012">
    <property type="protein sequence ID" value="GAA0730074.1"/>
    <property type="molecule type" value="Genomic_DNA"/>
</dbReference>
<sequence>MFNLIKKDILVQKKSIYFILFYLFIGLVAFKTMPDSATTYLIATTIAFFFIAGSFSYDEQNKTYMVINSLPIKRNSLIISKYISVLIYTLLSLLIIYIFTLIVFTLKLPYKIELLNLNHVFNVFIASMFLSSILLPIYCKFGYTKARVFTTLSYLLVFIAFNILGNIGTSIPMLLQGIKFGNLGLLILMSLIFILSMFLSIKLYENREF</sequence>
<protein>
    <submittedName>
        <fullName evidence="2">ABC-2 transporter permease</fullName>
    </submittedName>
</protein>
<keyword evidence="3" id="KW-1185">Reference proteome</keyword>
<evidence type="ECO:0000313" key="2">
    <source>
        <dbReference type="EMBL" id="GAA0730074.1"/>
    </source>
</evidence>
<dbReference type="PANTHER" id="PTHR41309:SF2">
    <property type="entry name" value="MEMBRANE PROTEIN"/>
    <property type="match status" value="1"/>
</dbReference>
<organism evidence="2 3">
    <name type="scientific">Clostridium malenominatum</name>
    <dbReference type="NCBI Taxonomy" id="1539"/>
    <lineage>
        <taxon>Bacteria</taxon>
        <taxon>Bacillati</taxon>
        <taxon>Bacillota</taxon>
        <taxon>Clostridia</taxon>
        <taxon>Eubacteriales</taxon>
        <taxon>Clostridiaceae</taxon>
        <taxon>Clostridium</taxon>
    </lineage>
</organism>
<name>A0ABP3UEW5_9CLOT</name>
<feature type="transmembrane region" description="Helical" evidence="1">
    <location>
        <begin position="39"/>
        <end position="57"/>
    </location>
</feature>
<proteinExistence type="predicted"/>
<keyword evidence="1" id="KW-1133">Transmembrane helix</keyword>
<dbReference type="RefSeq" id="WP_343771127.1">
    <property type="nucleotide sequence ID" value="NZ_BAAACF010000012.1"/>
</dbReference>